<dbReference type="AlphaFoldDB" id="A0A9W5B7L6"/>
<dbReference type="Proteomes" id="UP000191933">
    <property type="component" value="Unassembled WGS sequence"/>
</dbReference>
<dbReference type="EMBL" id="FBVY01000047">
    <property type="protein sequence ID" value="CUX03297.1"/>
    <property type="molecule type" value="Genomic_DNA"/>
</dbReference>
<reference evidence="1 2" key="1">
    <citation type="submission" date="2016-01" db="EMBL/GenBank/DDBJ databases">
        <authorList>
            <person name="Regsiter A."/>
            <person name="william w."/>
        </authorList>
    </citation>
    <scope>NUCLEOTIDE SEQUENCE [LARGE SCALE GENOMIC DNA]</scope>
    <source>
        <strain evidence="1 2">CFBP 5494</strain>
    </source>
</reference>
<evidence type="ECO:0000313" key="1">
    <source>
        <dbReference type="EMBL" id="CUX03297.1"/>
    </source>
</evidence>
<evidence type="ECO:0000313" key="2">
    <source>
        <dbReference type="Proteomes" id="UP000191933"/>
    </source>
</evidence>
<organism evidence="1 2">
    <name type="scientific">Agrobacterium genomosp. 2 str. CFBP 5494</name>
    <dbReference type="NCBI Taxonomy" id="1183436"/>
    <lineage>
        <taxon>Bacteria</taxon>
        <taxon>Pseudomonadati</taxon>
        <taxon>Pseudomonadota</taxon>
        <taxon>Alphaproteobacteria</taxon>
        <taxon>Hyphomicrobiales</taxon>
        <taxon>Rhizobiaceae</taxon>
        <taxon>Rhizobium/Agrobacterium group</taxon>
        <taxon>Agrobacterium</taxon>
        <taxon>Agrobacterium tumefaciens complex</taxon>
    </lineage>
</organism>
<accession>A0A9W5B7L6</accession>
<comment type="caution">
    <text evidence="1">The sequence shown here is derived from an EMBL/GenBank/DDBJ whole genome shotgun (WGS) entry which is preliminary data.</text>
</comment>
<dbReference type="RefSeq" id="WP_035226469.1">
    <property type="nucleotide sequence ID" value="NZ_LT009721.1"/>
</dbReference>
<sequence>MTIDPPPAPLHLEHIIAETVTADMRDALRLSAARVWNTGEIAFGGDVGFAIDSIAQSLMSTSQDVVRLLIQEWRNESDFVAMPACNEKTIGSDVSEAFLLDSPFQIQ</sequence>
<protein>
    <submittedName>
        <fullName evidence="1">Uncharacterized protein</fullName>
    </submittedName>
</protein>
<gene>
    <name evidence="1" type="ORF">AGR2A_pb10096</name>
</gene>
<proteinExistence type="predicted"/>
<keyword evidence="2" id="KW-1185">Reference proteome</keyword>
<name>A0A9W5B7L6_9HYPH</name>